<organism evidence="3 4">
    <name type="scientific">Sinanodonta woodiana</name>
    <name type="common">Chinese pond mussel</name>
    <name type="synonym">Anodonta woodiana</name>
    <dbReference type="NCBI Taxonomy" id="1069815"/>
    <lineage>
        <taxon>Eukaryota</taxon>
        <taxon>Metazoa</taxon>
        <taxon>Spiralia</taxon>
        <taxon>Lophotrochozoa</taxon>
        <taxon>Mollusca</taxon>
        <taxon>Bivalvia</taxon>
        <taxon>Autobranchia</taxon>
        <taxon>Heteroconchia</taxon>
        <taxon>Palaeoheterodonta</taxon>
        <taxon>Unionida</taxon>
        <taxon>Unionoidea</taxon>
        <taxon>Unionidae</taxon>
        <taxon>Unioninae</taxon>
        <taxon>Sinanodonta</taxon>
    </lineage>
</organism>
<comment type="caution">
    <text evidence="3">The sequence shown here is derived from an EMBL/GenBank/DDBJ whole genome shotgun (WGS) entry which is preliminary data.</text>
</comment>
<accession>A0ABD3XHA6</accession>
<dbReference type="AlphaFoldDB" id="A0ABD3XHA6"/>
<protein>
    <submittedName>
        <fullName evidence="3">Uncharacterized protein</fullName>
    </submittedName>
</protein>
<feature type="signal peptide" evidence="2">
    <location>
        <begin position="1"/>
        <end position="19"/>
    </location>
</feature>
<dbReference type="EMBL" id="JBJQND010000002">
    <property type="protein sequence ID" value="KAL3885634.1"/>
    <property type="molecule type" value="Genomic_DNA"/>
</dbReference>
<keyword evidence="1" id="KW-1133">Transmembrane helix</keyword>
<reference evidence="3 4" key="1">
    <citation type="submission" date="2024-11" db="EMBL/GenBank/DDBJ databases">
        <title>Chromosome-level genome assembly of the freshwater bivalve Anodonta woodiana.</title>
        <authorList>
            <person name="Chen X."/>
        </authorList>
    </citation>
    <scope>NUCLEOTIDE SEQUENCE [LARGE SCALE GENOMIC DNA]</scope>
    <source>
        <strain evidence="3">MN2024</strain>
        <tissue evidence="3">Gills</tissue>
    </source>
</reference>
<keyword evidence="1" id="KW-0812">Transmembrane</keyword>
<feature type="chain" id="PRO_5044805096" evidence="2">
    <location>
        <begin position="20"/>
        <end position="349"/>
    </location>
</feature>
<feature type="transmembrane region" description="Helical" evidence="1">
    <location>
        <begin position="197"/>
        <end position="216"/>
    </location>
</feature>
<keyword evidence="1" id="KW-0472">Membrane</keyword>
<evidence type="ECO:0000256" key="2">
    <source>
        <dbReference type="SAM" id="SignalP"/>
    </source>
</evidence>
<keyword evidence="4" id="KW-1185">Reference proteome</keyword>
<dbReference type="Proteomes" id="UP001634394">
    <property type="component" value="Unassembled WGS sequence"/>
</dbReference>
<keyword evidence="2" id="KW-0732">Signal</keyword>
<evidence type="ECO:0000313" key="3">
    <source>
        <dbReference type="EMBL" id="KAL3885634.1"/>
    </source>
</evidence>
<sequence>MSILHLVFCSLTIYSVSDGRVVLGNIGQNVSLSWTFRIIQMDAFYILHNGSSIHKFFPNINSSIQLQPPRRGFSTAYYTMPEKVNVTVHILDLTEKDAGTYRVVQQYNLEDLDNRVDLHIIGITHYTPVVQTKMETSEGITHYTPVVQTKMETSEGIDEHTTTALNQKVITGDINDDKITSMTHEVDAEAFPSKSHLMYIVFGMGGILAFVFIACIQHKVRIRLRVDRASNGNRVTISIKEDEAENIQDDNLSGNYWTIVSNPSGELRTAIEMNLERHSEPQLIAQTMVNIDIKSEETLRTSNITRKEDLDGYLNPVHSISTELSDYIHPVHSDPVVEASACIQYIEIL</sequence>
<gene>
    <name evidence="3" type="ORF">ACJMK2_025684</name>
</gene>
<evidence type="ECO:0000256" key="1">
    <source>
        <dbReference type="SAM" id="Phobius"/>
    </source>
</evidence>
<evidence type="ECO:0000313" key="4">
    <source>
        <dbReference type="Proteomes" id="UP001634394"/>
    </source>
</evidence>
<name>A0ABD3XHA6_SINWO</name>
<proteinExistence type="predicted"/>